<evidence type="ECO:0000313" key="3">
    <source>
        <dbReference type="Proteomes" id="UP001500784"/>
    </source>
</evidence>
<name>A0ABN2NZ95_9MICC</name>
<protein>
    <recommendedName>
        <fullName evidence="4">Multidrug transporter</fullName>
    </recommendedName>
</protein>
<dbReference type="RefSeq" id="WP_152225377.1">
    <property type="nucleotide sequence ID" value="NZ_BAAALV010000002.1"/>
</dbReference>
<dbReference type="EMBL" id="BAAALV010000002">
    <property type="protein sequence ID" value="GAA1907799.1"/>
    <property type="molecule type" value="Genomic_DNA"/>
</dbReference>
<reference evidence="2 3" key="1">
    <citation type="journal article" date="2019" name="Int. J. Syst. Evol. Microbiol.">
        <title>The Global Catalogue of Microorganisms (GCM) 10K type strain sequencing project: providing services to taxonomists for standard genome sequencing and annotation.</title>
        <authorList>
            <consortium name="The Broad Institute Genomics Platform"/>
            <consortium name="The Broad Institute Genome Sequencing Center for Infectious Disease"/>
            <person name="Wu L."/>
            <person name="Ma J."/>
        </authorList>
    </citation>
    <scope>NUCLEOTIDE SEQUENCE [LARGE SCALE GENOMIC DNA]</scope>
    <source>
        <strain evidence="2 3">JCM 13316</strain>
    </source>
</reference>
<sequence length="72" mass="8222">MAERGNSTHGRRMDEEMKQETQNLTRNAVPDHVEEWRQPEPVADDTDSVEVQDVMRVAQETEASVIQPEGDD</sequence>
<evidence type="ECO:0008006" key="4">
    <source>
        <dbReference type="Google" id="ProtNLM"/>
    </source>
</evidence>
<dbReference type="Proteomes" id="UP001500784">
    <property type="component" value="Unassembled WGS sequence"/>
</dbReference>
<organism evidence="2 3">
    <name type="scientific">Arthrobacter gandavensis</name>
    <dbReference type="NCBI Taxonomy" id="169960"/>
    <lineage>
        <taxon>Bacteria</taxon>
        <taxon>Bacillati</taxon>
        <taxon>Actinomycetota</taxon>
        <taxon>Actinomycetes</taxon>
        <taxon>Micrococcales</taxon>
        <taxon>Micrococcaceae</taxon>
        <taxon>Arthrobacter</taxon>
    </lineage>
</organism>
<feature type="region of interest" description="Disordered" evidence="1">
    <location>
        <begin position="1"/>
        <end position="48"/>
    </location>
</feature>
<evidence type="ECO:0000256" key="1">
    <source>
        <dbReference type="SAM" id="MobiDB-lite"/>
    </source>
</evidence>
<comment type="caution">
    <text evidence="2">The sequence shown here is derived from an EMBL/GenBank/DDBJ whole genome shotgun (WGS) entry which is preliminary data.</text>
</comment>
<proteinExistence type="predicted"/>
<gene>
    <name evidence="2" type="ORF">GCM10009688_09800</name>
</gene>
<keyword evidence="3" id="KW-1185">Reference proteome</keyword>
<accession>A0ABN2NZ95</accession>
<evidence type="ECO:0000313" key="2">
    <source>
        <dbReference type="EMBL" id="GAA1907799.1"/>
    </source>
</evidence>
<feature type="compositionally biased region" description="Basic and acidic residues" evidence="1">
    <location>
        <begin position="29"/>
        <end position="38"/>
    </location>
</feature>